<evidence type="ECO:0000313" key="1">
    <source>
        <dbReference type="EMBL" id="KTC68404.1"/>
    </source>
</evidence>
<comment type="caution">
    <text evidence="1">The sequence shown here is derived from an EMBL/GenBank/DDBJ whole genome shotgun (WGS) entry which is preliminary data.</text>
</comment>
<dbReference type="Proteomes" id="UP000054695">
    <property type="component" value="Unassembled WGS sequence"/>
</dbReference>
<gene>
    <name evidence="1" type="ORF">Lboz_3389</name>
</gene>
<dbReference type="AlphaFoldDB" id="A0A0W0RBF0"/>
<sequence>MSNPVIDNVSSPESRGKRIRFIREHLLSFTREDFCRDSNFTAQSLKGWELAWGGGLSQQGAVKIVKRAKELNIYCTESWLMHGIGKNATKITKDLDIQEGDESHIAKELLLFRELQNSIDTVIRDDGMIPFLYPGNYVGGIIVNNIESAIGKDCIIIADNDEVFVRILRHGEEPARYDLVCLNEKTTLVKKEIKNTAIKFAAPIVWIRRIFRENNY</sequence>
<reference evidence="1 2" key="1">
    <citation type="submission" date="2015-11" db="EMBL/GenBank/DDBJ databases">
        <title>Genomic analysis of 38 Legionella species identifies large and diverse effector repertoires.</title>
        <authorList>
            <person name="Burstein D."/>
            <person name="Amaro F."/>
            <person name="Zusman T."/>
            <person name="Lifshitz Z."/>
            <person name="Cohen O."/>
            <person name="Gilbert J.A."/>
            <person name="Pupko T."/>
            <person name="Shuman H.A."/>
            <person name="Segal G."/>
        </authorList>
    </citation>
    <scope>NUCLEOTIDE SEQUENCE [LARGE SCALE GENOMIC DNA]</scope>
    <source>
        <strain evidence="1 2">WIGA</strain>
    </source>
</reference>
<evidence type="ECO:0000313" key="2">
    <source>
        <dbReference type="Proteomes" id="UP000054695"/>
    </source>
</evidence>
<keyword evidence="2" id="KW-1185">Reference proteome</keyword>
<organism evidence="1 2">
    <name type="scientific">Legionella bozemanae</name>
    <name type="common">Fluoribacter bozemanae</name>
    <dbReference type="NCBI Taxonomy" id="447"/>
    <lineage>
        <taxon>Bacteria</taxon>
        <taxon>Pseudomonadati</taxon>
        <taxon>Pseudomonadota</taxon>
        <taxon>Gammaproteobacteria</taxon>
        <taxon>Legionellales</taxon>
        <taxon>Legionellaceae</taxon>
        <taxon>Legionella</taxon>
    </lineage>
</organism>
<proteinExistence type="predicted"/>
<dbReference type="EMBL" id="LNXU01000056">
    <property type="protein sequence ID" value="KTC68404.1"/>
    <property type="molecule type" value="Genomic_DNA"/>
</dbReference>
<accession>A0A0W0RBF0</accession>
<evidence type="ECO:0008006" key="3">
    <source>
        <dbReference type="Google" id="ProtNLM"/>
    </source>
</evidence>
<dbReference type="STRING" id="447.Lboz_3389"/>
<name>A0A0W0RBF0_LEGBO</name>
<dbReference type="PATRIC" id="fig|447.4.peg.3624"/>
<dbReference type="OrthoDB" id="5636287at2"/>
<protein>
    <recommendedName>
        <fullName evidence="3">Peptidase S24/S26A/S26B/S26C domain-containing protein</fullName>
    </recommendedName>
</protein>